<dbReference type="RefSeq" id="WP_171469620.1">
    <property type="nucleotide sequence ID" value="NZ_CP053452.2"/>
</dbReference>
<proteinExistence type="predicted"/>
<dbReference type="Proteomes" id="UP000503447">
    <property type="component" value="Chromosome"/>
</dbReference>
<keyword evidence="2" id="KW-1185">Reference proteome</keyword>
<accession>A0A6M5YIQ8</accession>
<organism evidence="1 2">
    <name type="scientific">Frigoriglobus tundricola</name>
    <dbReference type="NCBI Taxonomy" id="2774151"/>
    <lineage>
        <taxon>Bacteria</taxon>
        <taxon>Pseudomonadati</taxon>
        <taxon>Planctomycetota</taxon>
        <taxon>Planctomycetia</taxon>
        <taxon>Gemmatales</taxon>
        <taxon>Gemmataceae</taxon>
        <taxon>Frigoriglobus</taxon>
    </lineage>
</organism>
<dbReference type="EMBL" id="CP053452">
    <property type="protein sequence ID" value="QJW93434.1"/>
    <property type="molecule type" value="Genomic_DNA"/>
</dbReference>
<sequence length="167" mass="18097">MADNFEATYQKVGTFRIVDGAKVGGNVASYFCLSDGTVIHAVAGPLNARQYLQELRWAADLRKMAASESGGSTAKYRAVLRKGHLERLAVESGVRLPPNALPPIVAGPPPVPTDKPLHTHVGRGLNNQGQVHALLAYYPLPKIQQLYTIVFEDVLKEKVSTLPVVTK</sequence>
<reference evidence="2" key="1">
    <citation type="submission" date="2020-05" db="EMBL/GenBank/DDBJ databases">
        <title>Frigoriglobus tundricola gen. nov., sp. nov., a psychrotolerant cellulolytic planctomycete of the family Gemmataceae with two divergent copies of 16S rRNA gene.</title>
        <authorList>
            <person name="Kulichevskaya I.S."/>
            <person name="Ivanova A.A."/>
            <person name="Naumoff D.G."/>
            <person name="Beletsky A.V."/>
            <person name="Rijpstra W.I.C."/>
            <person name="Sinninghe Damste J.S."/>
            <person name="Mardanov A.V."/>
            <person name="Ravin N.V."/>
            <person name="Dedysh S.N."/>
        </authorList>
    </citation>
    <scope>NUCLEOTIDE SEQUENCE [LARGE SCALE GENOMIC DNA]</scope>
    <source>
        <strain evidence="2">PL17</strain>
    </source>
</reference>
<name>A0A6M5YIQ8_9BACT</name>
<dbReference type="KEGG" id="ftj:FTUN_0940"/>
<evidence type="ECO:0000313" key="2">
    <source>
        <dbReference type="Proteomes" id="UP000503447"/>
    </source>
</evidence>
<dbReference type="AlphaFoldDB" id="A0A6M5YIQ8"/>
<gene>
    <name evidence="1" type="ORF">FTUN_0940</name>
</gene>
<evidence type="ECO:0000313" key="1">
    <source>
        <dbReference type="EMBL" id="QJW93434.1"/>
    </source>
</evidence>
<protein>
    <submittedName>
        <fullName evidence="1">Uncharacterized protein</fullName>
    </submittedName>
</protein>